<keyword evidence="4 5" id="KW-0472">Membrane</keyword>
<dbReference type="InterPro" id="IPR001902">
    <property type="entry name" value="SLC26A/SulP_fam"/>
</dbReference>
<evidence type="ECO:0000256" key="5">
    <source>
        <dbReference type="SAM" id="Phobius"/>
    </source>
</evidence>
<reference evidence="7" key="1">
    <citation type="submission" date="2020-11" db="EMBL/GenBank/DDBJ databases">
        <title>Halonatronomonas betainensis gen. nov., sp. nov. a novel haloalkaliphilic representative of the family Halanaerobiacae capable of betaine degradation.</title>
        <authorList>
            <person name="Boltyanskaya Y."/>
            <person name="Kevbrin V."/>
            <person name="Detkova E."/>
            <person name="Grouzdev D.S."/>
            <person name="Koziaeva V."/>
            <person name="Zhilina T."/>
        </authorList>
    </citation>
    <scope>NUCLEOTIDE SEQUENCE</scope>
    <source>
        <strain evidence="7">Z-7014</strain>
    </source>
</reference>
<sequence length="563" mass="62380">MNFYFKEKIKSNLLRGLPESKADLKADFISGLSVTALVLPQTMAYSLIAGLPPVYGLYSAIIGMITASILTSSKYLIVGPANITSLAIASVLSGIPEENYLQAVLLFTFMVGIMQMLTGLLKLGELVKYISRSVINGLLTGVGLLIISGQLGYFFGFKHPSGSNIFMEFYYFIININEINIHAIIISSLSLILIIFIKRYKADIAYLIPMTISVILVYFLGWESNLEVAGAFPPGVPTFNLFEFESSFMLNYWSAALSTALLGLMYTLSTIKALKLKTGQDIDFNQAFLNQGFVNIACSFYGGFMTSGSMTKSFANLQAGARSKLSQLISAISILPVLIFFRSLGTYIPIPALGSIVIVVAAGMIDFDEIKNSFQNKFDGIIFTITFITTIFAPRIDYAIYFGIGISLILVLKNSSGLNYSYLTYQSQSDEFISNNTCSTLNKEYILINLSGNITFNSINRLKKEFNNHESLKQKFIIRMQDVENIDLSFIKELEYFINKVQRNNGKVIFAGLNENIANTLKDYGLDSLIGKENIYLSKDKLFASTKMAIKQATRISLSKSNS</sequence>
<evidence type="ECO:0000259" key="6">
    <source>
        <dbReference type="PROSITE" id="PS50801"/>
    </source>
</evidence>
<proteinExistence type="predicted"/>
<dbReference type="SUPFAM" id="SSF52091">
    <property type="entry name" value="SpoIIaa-like"/>
    <property type="match status" value="1"/>
</dbReference>
<keyword evidence="8" id="KW-1185">Reference proteome</keyword>
<dbReference type="RefSeq" id="WP_270452720.1">
    <property type="nucleotide sequence ID" value="NZ_JADPIE010000001.1"/>
</dbReference>
<evidence type="ECO:0000313" key="7">
    <source>
        <dbReference type="EMBL" id="MBF8435982.1"/>
    </source>
</evidence>
<accession>A0A931ANH8</accession>
<feature type="transmembrane region" description="Helical" evidence="5">
    <location>
        <begin position="101"/>
        <end position="121"/>
    </location>
</feature>
<feature type="transmembrane region" description="Helical" evidence="5">
    <location>
        <begin position="133"/>
        <end position="157"/>
    </location>
</feature>
<keyword evidence="2 5" id="KW-0812">Transmembrane</keyword>
<dbReference type="GO" id="GO:0016020">
    <property type="term" value="C:membrane"/>
    <property type="evidence" value="ECO:0007669"/>
    <property type="project" value="UniProtKB-SubCell"/>
</dbReference>
<dbReference type="InterPro" id="IPR036513">
    <property type="entry name" value="STAS_dom_sf"/>
</dbReference>
<dbReference type="PROSITE" id="PS50801">
    <property type="entry name" value="STAS"/>
    <property type="match status" value="1"/>
</dbReference>
<evidence type="ECO:0000313" key="8">
    <source>
        <dbReference type="Proteomes" id="UP000621436"/>
    </source>
</evidence>
<feature type="transmembrane region" description="Helical" evidence="5">
    <location>
        <begin position="325"/>
        <end position="341"/>
    </location>
</feature>
<dbReference type="Pfam" id="PF01740">
    <property type="entry name" value="STAS"/>
    <property type="match status" value="1"/>
</dbReference>
<feature type="transmembrane region" description="Helical" evidence="5">
    <location>
        <begin position="54"/>
        <end position="70"/>
    </location>
</feature>
<protein>
    <submittedName>
        <fullName evidence="7">SulP family inorganic anion transporter</fullName>
    </submittedName>
</protein>
<evidence type="ECO:0000256" key="1">
    <source>
        <dbReference type="ARBA" id="ARBA00004141"/>
    </source>
</evidence>
<dbReference type="EMBL" id="JADPIE010000001">
    <property type="protein sequence ID" value="MBF8435982.1"/>
    <property type="molecule type" value="Genomic_DNA"/>
</dbReference>
<feature type="transmembrane region" description="Helical" evidence="5">
    <location>
        <begin position="250"/>
        <end position="268"/>
    </location>
</feature>
<evidence type="ECO:0000256" key="2">
    <source>
        <dbReference type="ARBA" id="ARBA00022692"/>
    </source>
</evidence>
<feature type="transmembrane region" description="Helical" evidence="5">
    <location>
        <begin position="347"/>
        <end position="365"/>
    </location>
</feature>
<comment type="subcellular location">
    <subcellularLocation>
        <location evidence="1">Membrane</location>
        <topology evidence="1">Multi-pass membrane protein</topology>
    </subcellularLocation>
</comment>
<dbReference type="GO" id="GO:0055085">
    <property type="term" value="P:transmembrane transport"/>
    <property type="evidence" value="ECO:0007669"/>
    <property type="project" value="InterPro"/>
</dbReference>
<feature type="transmembrane region" description="Helical" evidence="5">
    <location>
        <begin position="204"/>
        <end position="222"/>
    </location>
</feature>
<feature type="transmembrane region" description="Helical" evidence="5">
    <location>
        <begin position="169"/>
        <end position="197"/>
    </location>
</feature>
<dbReference type="Proteomes" id="UP000621436">
    <property type="component" value="Unassembled WGS sequence"/>
</dbReference>
<evidence type="ECO:0000256" key="4">
    <source>
        <dbReference type="ARBA" id="ARBA00023136"/>
    </source>
</evidence>
<evidence type="ECO:0000256" key="3">
    <source>
        <dbReference type="ARBA" id="ARBA00022989"/>
    </source>
</evidence>
<name>A0A931ANH8_9FIRM</name>
<feature type="transmembrane region" description="Helical" evidence="5">
    <location>
        <begin position="377"/>
        <end position="393"/>
    </location>
</feature>
<dbReference type="Pfam" id="PF00916">
    <property type="entry name" value="Sulfate_transp"/>
    <property type="match status" value="1"/>
</dbReference>
<dbReference type="CDD" id="cd07042">
    <property type="entry name" value="STAS_SulP_like_sulfate_transporter"/>
    <property type="match status" value="1"/>
</dbReference>
<comment type="caution">
    <text evidence="7">The sequence shown here is derived from an EMBL/GenBank/DDBJ whole genome shotgun (WGS) entry which is preliminary data.</text>
</comment>
<dbReference type="InterPro" id="IPR011547">
    <property type="entry name" value="SLC26A/SulP_dom"/>
</dbReference>
<feature type="transmembrane region" description="Helical" evidence="5">
    <location>
        <begin position="75"/>
        <end position="95"/>
    </location>
</feature>
<organism evidence="7 8">
    <name type="scientific">Halonatronomonas betaini</name>
    <dbReference type="NCBI Taxonomy" id="2778430"/>
    <lineage>
        <taxon>Bacteria</taxon>
        <taxon>Bacillati</taxon>
        <taxon>Bacillota</taxon>
        <taxon>Clostridia</taxon>
        <taxon>Halanaerobiales</taxon>
        <taxon>Halarsenatibacteraceae</taxon>
        <taxon>Halonatronomonas</taxon>
    </lineage>
</organism>
<dbReference type="PANTHER" id="PTHR11814">
    <property type="entry name" value="SULFATE TRANSPORTER"/>
    <property type="match status" value="1"/>
</dbReference>
<gene>
    <name evidence="7" type="ORF">I0Q91_02720</name>
</gene>
<dbReference type="InterPro" id="IPR002645">
    <property type="entry name" value="STAS_dom"/>
</dbReference>
<keyword evidence="3 5" id="KW-1133">Transmembrane helix</keyword>
<dbReference type="AlphaFoldDB" id="A0A931ANH8"/>
<feature type="domain" description="STAS" evidence="6">
    <location>
        <begin position="446"/>
        <end position="553"/>
    </location>
</feature>
<dbReference type="Gene3D" id="3.30.750.24">
    <property type="entry name" value="STAS domain"/>
    <property type="match status" value="1"/>
</dbReference>